<organism evidence="2 3">
    <name type="scientific">Myotis brandtii</name>
    <name type="common">Brandt's bat</name>
    <dbReference type="NCBI Taxonomy" id="109478"/>
    <lineage>
        <taxon>Eukaryota</taxon>
        <taxon>Metazoa</taxon>
        <taxon>Chordata</taxon>
        <taxon>Craniata</taxon>
        <taxon>Vertebrata</taxon>
        <taxon>Euteleostomi</taxon>
        <taxon>Mammalia</taxon>
        <taxon>Eutheria</taxon>
        <taxon>Laurasiatheria</taxon>
        <taxon>Chiroptera</taxon>
        <taxon>Yangochiroptera</taxon>
        <taxon>Vespertilionidae</taxon>
        <taxon>Myotis</taxon>
    </lineage>
</organism>
<keyword evidence="3" id="KW-1185">Reference proteome</keyword>
<feature type="region of interest" description="Disordered" evidence="1">
    <location>
        <begin position="1"/>
        <end position="28"/>
    </location>
</feature>
<dbReference type="AlphaFoldDB" id="S7P8F8"/>
<accession>S7P8F8</accession>
<proteinExistence type="predicted"/>
<dbReference type="EMBL" id="KE162024">
    <property type="protein sequence ID" value="EPQ06468.1"/>
    <property type="molecule type" value="Genomic_DNA"/>
</dbReference>
<evidence type="ECO:0000256" key="1">
    <source>
        <dbReference type="SAM" id="MobiDB-lite"/>
    </source>
</evidence>
<protein>
    <submittedName>
        <fullName evidence="2">Uncharacterized protein</fullName>
    </submittedName>
</protein>
<gene>
    <name evidence="2" type="ORF">D623_10030636</name>
</gene>
<name>S7P8F8_MYOBR</name>
<sequence length="76" mass="8239">MAHSAPSESVFQEARSGPPAGSDGVDGLCAQLKDNRTAHMEGRWGTLASRLRLNVFLPFQHENSVNVKGTSEFLQV</sequence>
<evidence type="ECO:0000313" key="2">
    <source>
        <dbReference type="EMBL" id="EPQ06468.1"/>
    </source>
</evidence>
<dbReference type="Proteomes" id="UP000052978">
    <property type="component" value="Unassembled WGS sequence"/>
</dbReference>
<evidence type="ECO:0000313" key="3">
    <source>
        <dbReference type="Proteomes" id="UP000052978"/>
    </source>
</evidence>
<reference evidence="2 3" key="1">
    <citation type="journal article" date="2013" name="Nat. Commun.">
        <title>Genome analysis reveals insights into physiology and longevity of the Brandt's bat Myotis brandtii.</title>
        <authorList>
            <person name="Seim I."/>
            <person name="Fang X."/>
            <person name="Xiong Z."/>
            <person name="Lobanov A.V."/>
            <person name="Huang Z."/>
            <person name="Ma S."/>
            <person name="Feng Y."/>
            <person name="Turanov A.A."/>
            <person name="Zhu Y."/>
            <person name="Lenz T.L."/>
            <person name="Gerashchenko M.V."/>
            <person name="Fan D."/>
            <person name="Hee Yim S."/>
            <person name="Yao X."/>
            <person name="Jordan D."/>
            <person name="Xiong Y."/>
            <person name="Ma Y."/>
            <person name="Lyapunov A.N."/>
            <person name="Chen G."/>
            <person name="Kulakova O.I."/>
            <person name="Sun Y."/>
            <person name="Lee S.G."/>
            <person name="Bronson R.T."/>
            <person name="Moskalev A.A."/>
            <person name="Sunyaev S.R."/>
            <person name="Zhang G."/>
            <person name="Krogh A."/>
            <person name="Wang J."/>
            <person name="Gladyshev V.N."/>
        </authorList>
    </citation>
    <scope>NUCLEOTIDE SEQUENCE [LARGE SCALE GENOMIC DNA]</scope>
</reference>
<feature type="compositionally biased region" description="Polar residues" evidence="1">
    <location>
        <begin position="1"/>
        <end position="10"/>
    </location>
</feature>